<keyword evidence="4" id="KW-1133">Transmembrane helix</keyword>
<dbReference type="PROSITE" id="PS50895">
    <property type="entry name" value="SURF1"/>
    <property type="match status" value="1"/>
</dbReference>
<evidence type="ECO:0000256" key="2">
    <source>
        <dbReference type="ARBA" id="ARBA00007165"/>
    </source>
</evidence>
<keyword evidence="6" id="KW-0999">Mitochondrion inner membrane</keyword>
<name>A0ABQ9JU63_9CUCU</name>
<proteinExistence type="inferred from homology"/>
<dbReference type="PANTHER" id="PTHR23427">
    <property type="entry name" value="SURFEIT LOCUS PROTEIN"/>
    <property type="match status" value="1"/>
</dbReference>
<dbReference type="InterPro" id="IPR045214">
    <property type="entry name" value="Surf1/Surf4"/>
</dbReference>
<organism evidence="7 8">
    <name type="scientific">Molorchus minor</name>
    <dbReference type="NCBI Taxonomy" id="1323400"/>
    <lineage>
        <taxon>Eukaryota</taxon>
        <taxon>Metazoa</taxon>
        <taxon>Ecdysozoa</taxon>
        <taxon>Arthropoda</taxon>
        <taxon>Hexapoda</taxon>
        <taxon>Insecta</taxon>
        <taxon>Pterygota</taxon>
        <taxon>Neoptera</taxon>
        <taxon>Endopterygota</taxon>
        <taxon>Coleoptera</taxon>
        <taxon>Polyphaga</taxon>
        <taxon>Cucujiformia</taxon>
        <taxon>Chrysomeloidea</taxon>
        <taxon>Cerambycidae</taxon>
        <taxon>Lamiinae</taxon>
        <taxon>Monochamini</taxon>
        <taxon>Molorchus</taxon>
    </lineage>
</organism>
<comment type="caution">
    <text evidence="7">The sequence shown here is derived from an EMBL/GenBank/DDBJ whole genome shotgun (WGS) entry which is preliminary data.</text>
</comment>
<dbReference type="InterPro" id="IPR002994">
    <property type="entry name" value="Surf1/Shy1"/>
</dbReference>
<evidence type="ECO:0000256" key="4">
    <source>
        <dbReference type="ARBA" id="ARBA00022989"/>
    </source>
</evidence>
<evidence type="ECO:0000313" key="8">
    <source>
        <dbReference type="Proteomes" id="UP001162164"/>
    </source>
</evidence>
<comment type="subcellular location">
    <subcellularLocation>
        <location evidence="1">Membrane</location>
    </subcellularLocation>
    <subcellularLocation>
        <location evidence="6">Mitochondrion inner membrane</location>
        <topology evidence="6">Multi-pass membrane protein</topology>
    </subcellularLocation>
</comment>
<evidence type="ECO:0000256" key="3">
    <source>
        <dbReference type="ARBA" id="ARBA00022692"/>
    </source>
</evidence>
<keyword evidence="6" id="KW-0496">Mitochondrion</keyword>
<keyword evidence="8" id="KW-1185">Reference proteome</keyword>
<comment type="function">
    <text evidence="6">Probably involved in the biogenesis of the COX complex.</text>
</comment>
<dbReference type="CDD" id="cd06662">
    <property type="entry name" value="SURF1"/>
    <property type="match status" value="1"/>
</dbReference>
<reference evidence="7" key="1">
    <citation type="journal article" date="2023" name="Insect Mol. Biol.">
        <title>Genome sequencing provides insights into the evolution of gene families encoding plant cell wall-degrading enzymes in longhorned beetles.</title>
        <authorList>
            <person name="Shin N.R."/>
            <person name="Okamura Y."/>
            <person name="Kirsch R."/>
            <person name="Pauchet Y."/>
        </authorList>
    </citation>
    <scope>NUCLEOTIDE SEQUENCE</scope>
    <source>
        <strain evidence="7">MMC_N1</strain>
    </source>
</reference>
<evidence type="ECO:0000256" key="6">
    <source>
        <dbReference type="RuleBase" id="RU363076"/>
    </source>
</evidence>
<sequence>MALMIMSNSTFEQKLSFYSKNSTDYPGSVWQIKRKTWKENLIADLQMGINSDPIPLPNSLEEINELEYKPVHVKGYFLHDKELFIGPRSLLVKGDSTTQSSFFADRSNSNGYLVVTPFKLANREETILVSRGWVPAKNRESKTRQNGQVEGPVDVIGIVRLHENRPSFTPKNKGK</sequence>
<evidence type="ECO:0000256" key="5">
    <source>
        <dbReference type="ARBA" id="ARBA00023136"/>
    </source>
</evidence>
<evidence type="ECO:0000313" key="7">
    <source>
        <dbReference type="EMBL" id="KAJ8981462.1"/>
    </source>
</evidence>
<dbReference type="Proteomes" id="UP001162164">
    <property type="component" value="Unassembled WGS sequence"/>
</dbReference>
<keyword evidence="5" id="KW-0472">Membrane</keyword>
<keyword evidence="3" id="KW-0812">Transmembrane</keyword>
<protein>
    <recommendedName>
        <fullName evidence="6">SURF1-like protein</fullName>
    </recommendedName>
</protein>
<comment type="similarity">
    <text evidence="2 6">Belongs to the SURF1 family.</text>
</comment>
<dbReference type="Pfam" id="PF02104">
    <property type="entry name" value="SURF1"/>
    <property type="match status" value="1"/>
</dbReference>
<dbReference type="PANTHER" id="PTHR23427:SF2">
    <property type="entry name" value="SURFEIT LOCUS PROTEIN 1"/>
    <property type="match status" value="1"/>
</dbReference>
<evidence type="ECO:0000256" key="1">
    <source>
        <dbReference type="ARBA" id="ARBA00004370"/>
    </source>
</evidence>
<gene>
    <name evidence="7" type="ORF">NQ317_000138</name>
</gene>
<dbReference type="EMBL" id="JAPWTJ010000182">
    <property type="protein sequence ID" value="KAJ8981462.1"/>
    <property type="molecule type" value="Genomic_DNA"/>
</dbReference>
<accession>A0ABQ9JU63</accession>